<keyword evidence="6" id="KW-0812">Transmembrane</keyword>
<dbReference type="EMBL" id="LBOG01000003">
    <property type="protein sequence ID" value="KKP30339.1"/>
    <property type="molecule type" value="Genomic_DNA"/>
</dbReference>
<gene>
    <name evidence="8" type="ORF">UR19_C0003G0175</name>
</gene>
<keyword evidence="5 6" id="KW-0472">Membrane</keyword>
<feature type="transmembrane region" description="Helical" evidence="6">
    <location>
        <begin position="136"/>
        <end position="159"/>
    </location>
</feature>
<keyword evidence="2" id="KW-1003">Cell membrane</keyword>
<dbReference type="CDD" id="cd00761">
    <property type="entry name" value="Glyco_tranf_GTA_type"/>
    <property type="match status" value="1"/>
</dbReference>
<evidence type="ECO:0000256" key="4">
    <source>
        <dbReference type="ARBA" id="ARBA00022679"/>
    </source>
</evidence>
<comment type="subcellular location">
    <subcellularLocation>
        <location evidence="1">Cell membrane</location>
    </subcellularLocation>
</comment>
<accession>A0A0F9YF73</accession>
<evidence type="ECO:0000256" key="3">
    <source>
        <dbReference type="ARBA" id="ARBA00022676"/>
    </source>
</evidence>
<evidence type="ECO:0000256" key="2">
    <source>
        <dbReference type="ARBA" id="ARBA00022475"/>
    </source>
</evidence>
<evidence type="ECO:0000256" key="1">
    <source>
        <dbReference type="ARBA" id="ARBA00004236"/>
    </source>
</evidence>
<comment type="caution">
    <text evidence="8">The sequence shown here is derived from an EMBL/GenBank/DDBJ whole genome shotgun (WGS) entry which is preliminary data.</text>
</comment>
<dbReference type="GO" id="GO:0005886">
    <property type="term" value="C:plasma membrane"/>
    <property type="evidence" value="ECO:0007669"/>
    <property type="project" value="UniProtKB-SubCell"/>
</dbReference>
<sequence length="242" mass="28405">MEKEKDFKISLIIPAYNEEKYIGLCLDSVLKNSNGKIFEIIVVDNNSTDKTIEIVKRYKEIKIIKEEKKGAIRARQKGFLESKGDILAFIDADTKMLPNWTQQIIDEFKKDKNLVCLSGPYVYYDISTWKSFLVKFFWIISIPVYWIMGYMAIFGNLVIKKEILEKMNGFDTNIDFFGDDTNTARRAKAFGKVKFKLNFKMQTSGRRLIHSGILKTTIIYVYYFFSESIKHKIINKKYKDIR</sequence>
<evidence type="ECO:0000313" key="9">
    <source>
        <dbReference type="Proteomes" id="UP000034934"/>
    </source>
</evidence>
<dbReference type="AlphaFoldDB" id="A0A0F9YF73"/>
<name>A0A0F9YF73_9BACT</name>
<dbReference type="Proteomes" id="UP000034934">
    <property type="component" value="Unassembled WGS sequence"/>
</dbReference>
<proteinExistence type="predicted"/>
<dbReference type="Pfam" id="PF00535">
    <property type="entry name" value="Glycos_transf_2"/>
    <property type="match status" value="1"/>
</dbReference>
<keyword evidence="6" id="KW-1133">Transmembrane helix</keyword>
<feature type="transmembrane region" description="Helical" evidence="6">
    <location>
        <begin position="208"/>
        <end position="225"/>
    </location>
</feature>
<evidence type="ECO:0000256" key="6">
    <source>
        <dbReference type="SAM" id="Phobius"/>
    </source>
</evidence>
<reference evidence="8 9" key="1">
    <citation type="journal article" date="2015" name="Nature">
        <title>rRNA introns, odd ribosomes, and small enigmatic genomes across a large radiation of phyla.</title>
        <authorList>
            <person name="Brown C.T."/>
            <person name="Hug L.A."/>
            <person name="Thomas B.C."/>
            <person name="Sharon I."/>
            <person name="Castelle C.J."/>
            <person name="Singh A."/>
            <person name="Wilkins M.J."/>
            <person name="Williams K.H."/>
            <person name="Banfield J.F."/>
        </authorList>
    </citation>
    <scope>NUCLEOTIDE SEQUENCE [LARGE SCALE GENOMIC DNA]</scope>
</reference>
<dbReference type="Gene3D" id="3.90.550.10">
    <property type="entry name" value="Spore Coat Polysaccharide Biosynthesis Protein SpsA, Chain A"/>
    <property type="match status" value="1"/>
</dbReference>
<dbReference type="InterPro" id="IPR001173">
    <property type="entry name" value="Glyco_trans_2-like"/>
</dbReference>
<dbReference type="PANTHER" id="PTHR43646:SF2">
    <property type="entry name" value="GLYCOSYLTRANSFERASE 2-LIKE DOMAIN-CONTAINING PROTEIN"/>
    <property type="match status" value="1"/>
</dbReference>
<dbReference type="InterPro" id="IPR029044">
    <property type="entry name" value="Nucleotide-diphossugar_trans"/>
</dbReference>
<dbReference type="GO" id="GO:0016757">
    <property type="term" value="F:glycosyltransferase activity"/>
    <property type="evidence" value="ECO:0007669"/>
    <property type="project" value="UniProtKB-KW"/>
</dbReference>
<evidence type="ECO:0000259" key="7">
    <source>
        <dbReference type="Pfam" id="PF00535"/>
    </source>
</evidence>
<organism evidence="8 9">
    <name type="scientific">Candidatus Nomurabacteria bacterium GW2011_GWF1_31_48</name>
    <dbReference type="NCBI Taxonomy" id="1618767"/>
    <lineage>
        <taxon>Bacteria</taxon>
        <taxon>Candidatus Nomuraibacteriota</taxon>
    </lineage>
</organism>
<evidence type="ECO:0000313" key="8">
    <source>
        <dbReference type="EMBL" id="KKP30339.1"/>
    </source>
</evidence>
<dbReference type="PANTHER" id="PTHR43646">
    <property type="entry name" value="GLYCOSYLTRANSFERASE"/>
    <property type="match status" value="1"/>
</dbReference>
<evidence type="ECO:0000256" key="5">
    <source>
        <dbReference type="ARBA" id="ARBA00023136"/>
    </source>
</evidence>
<keyword evidence="3" id="KW-0328">Glycosyltransferase</keyword>
<protein>
    <submittedName>
        <fullName evidence="8">Family 2 glycosyl transferase</fullName>
    </submittedName>
</protein>
<feature type="domain" description="Glycosyltransferase 2-like" evidence="7">
    <location>
        <begin position="10"/>
        <end position="138"/>
    </location>
</feature>
<keyword evidence="4 8" id="KW-0808">Transferase</keyword>
<dbReference type="SUPFAM" id="SSF53448">
    <property type="entry name" value="Nucleotide-diphospho-sugar transferases"/>
    <property type="match status" value="1"/>
</dbReference>